<comment type="catalytic activity">
    <reaction evidence="6 8">
        <text>a 2'-deoxyadenosine in DNA + S-adenosyl-L-methionine = an N(6)-methyl-2'-deoxyadenosine in DNA + S-adenosyl-L-homocysteine + H(+)</text>
        <dbReference type="Rhea" id="RHEA:15197"/>
        <dbReference type="Rhea" id="RHEA-COMP:12418"/>
        <dbReference type="Rhea" id="RHEA-COMP:12419"/>
        <dbReference type="ChEBI" id="CHEBI:15378"/>
        <dbReference type="ChEBI" id="CHEBI:57856"/>
        <dbReference type="ChEBI" id="CHEBI:59789"/>
        <dbReference type="ChEBI" id="CHEBI:90615"/>
        <dbReference type="ChEBI" id="CHEBI:90616"/>
        <dbReference type="EC" id="2.1.1.72"/>
    </reaction>
</comment>
<dbReference type="Gene3D" id="1.10.1020.10">
    <property type="entry name" value="Adenine-specific Methyltransferase, Domain 2"/>
    <property type="match status" value="1"/>
</dbReference>
<keyword evidence="5 8" id="KW-0949">S-adenosyl-L-methionine</keyword>
<sequence>MQNTKLSPFLKWAGGKRWLVNKHEELFKVDYKKYYEPFLGSGAVFFFIEPNEAILSDINSELVITYNAIKENWELVYHFLLEHHKKHDKKYYYKQRLKRYRNKFKKAARFIYLNRTCWNALYRVNTKGLFNVPIGTKKRVVYEKDDFKEISEKLNKAKIICADFENIIDRANKNDFLFVDPPYITKNTKNGFIKYNDKIFTWEDELRLFNSLKRASKRGVKILFTNTYHRSITMLYKNDFIITKVARSSILASDPKHRKITYEIVIRSNYDVQR</sequence>
<proteinExistence type="inferred from homology"/>
<dbReference type="InterPro" id="IPR002052">
    <property type="entry name" value="DNA_methylase_N6_adenine_CS"/>
</dbReference>
<protein>
    <recommendedName>
        <fullName evidence="2 8">Site-specific DNA-methyltransferase (adenine-specific)</fullName>
        <ecNumber evidence="2 8">2.1.1.72</ecNumber>
    </recommendedName>
</protein>
<evidence type="ECO:0000256" key="6">
    <source>
        <dbReference type="ARBA" id="ARBA00047942"/>
    </source>
</evidence>
<dbReference type="GO" id="GO:1904047">
    <property type="term" value="F:S-adenosyl-L-methionine binding"/>
    <property type="evidence" value="ECO:0007669"/>
    <property type="project" value="TreeGrafter"/>
</dbReference>
<dbReference type="Proteomes" id="UP000177230">
    <property type="component" value="Unassembled WGS sequence"/>
</dbReference>
<dbReference type="PANTHER" id="PTHR30481">
    <property type="entry name" value="DNA ADENINE METHYLASE"/>
    <property type="match status" value="1"/>
</dbReference>
<dbReference type="PROSITE" id="PS00092">
    <property type="entry name" value="N6_MTASE"/>
    <property type="match status" value="1"/>
</dbReference>
<dbReference type="GO" id="GO:0032259">
    <property type="term" value="P:methylation"/>
    <property type="evidence" value="ECO:0007669"/>
    <property type="project" value="UniProtKB-KW"/>
</dbReference>
<dbReference type="AlphaFoldDB" id="A0A1F5R333"/>
<evidence type="ECO:0000256" key="4">
    <source>
        <dbReference type="ARBA" id="ARBA00022679"/>
    </source>
</evidence>
<evidence type="ECO:0000256" key="1">
    <source>
        <dbReference type="ARBA" id="ARBA00006594"/>
    </source>
</evidence>
<dbReference type="EMBL" id="MFFM01000047">
    <property type="protein sequence ID" value="OGF08433.1"/>
    <property type="molecule type" value="Genomic_DNA"/>
</dbReference>
<dbReference type="NCBIfam" id="TIGR00571">
    <property type="entry name" value="dam"/>
    <property type="match status" value="1"/>
</dbReference>
<dbReference type="GO" id="GO:0009307">
    <property type="term" value="P:DNA restriction-modification system"/>
    <property type="evidence" value="ECO:0007669"/>
    <property type="project" value="InterPro"/>
</dbReference>
<name>A0A1F5R333_9BACT</name>
<evidence type="ECO:0000256" key="8">
    <source>
        <dbReference type="RuleBase" id="RU361257"/>
    </source>
</evidence>
<dbReference type="GO" id="GO:0009007">
    <property type="term" value="F:site-specific DNA-methyltransferase (adenine-specific) activity"/>
    <property type="evidence" value="ECO:0007669"/>
    <property type="project" value="UniProtKB-UniRule"/>
</dbReference>
<dbReference type="SUPFAM" id="SSF53335">
    <property type="entry name" value="S-adenosyl-L-methionine-dependent methyltransferases"/>
    <property type="match status" value="1"/>
</dbReference>
<gene>
    <name evidence="9" type="ORF">A2024_06930</name>
</gene>
<feature type="binding site" evidence="7">
    <location>
        <position position="180"/>
    </location>
    <ligand>
        <name>S-adenosyl-L-methionine</name>
        <dbReference type="ChEBI" id="CHEBI:59789"/>
    </ligand>
</feature>
<comment type="caution">
    <text evidence="9">The sequence shown here is derived from an EMBL/GenBank/DDBJ whole genome shotgun (WGS) entry which is preliminary data.</text>
</comment>
<evidence type="ECO:0000313" key="10">
    <source>
        <dbReference type="Proteomes" id="UP000177230"/>
    </source>
</evidence>
<organism evidence="9 10">
    <name type="scientific">Candidatus Edwardsbacteria bacterium GWF2_54_11</name>
    <dbReference type="NCBI Taxonomy" id="1817851"/>
    <lineage>
        <taxon>Bacteria</taxon>
        <taxon>Candidatus Edwardsiibacteriota</taxon>
    </lineage>
</organism>
<feature type="binding site" evidence="7">
    <location>
        <position position="12"/>
    </location>
    <ligand>
        <name>S-adenosyl-L-methionine</name>
        <dbReference type="ChEBI" id="CHEBI:59789"/>
    </ligand>
</feature>
<dbReference type="InterPro" id="IPR029063">
    <property type="entry name" value="SAM-dependent_MTases_sf"/>
</dbReference>
<accession>A0A1F5R333</accession>
<dbReference type="PRINTS" id="PR00505">
    <property type="entry name" value="D12N6MTFRASE"/>
</dbReference>
<dbReference type="PIRSF" id="PIRSF000398">
    <property type="entry name" value="M_m6A_EcoRV"/>
    <property type="match status" value="1"/>
</dbReference>
<feature type="binding site" evidence="7">
    <location>
        <position position="16"/>
    </location>
    <ligand>
        <name>S-adenosyl-L-methionine</name>
        <dbReference type="ChEBI" id="CHEBI:59789"/>
    </ligand>
</feature>
<evidence type="ECO:0000256" key="2">
    <source>
        <dbReference type="ARBA" id="ARBA00011900"/>
    </source>
</evidence>
<evidence type="ECO:0000256" key="3">
    <source>
        <dbReference type="ARBA" id="ARBA00022603"/>
    </source>
</evidence>
<feature type="binding site" evidence="7">
    <location>
        <position position="57"/>
    </location>
    <ligand>
        <name>S-adenosyl-L-methionine</name>
        <dbReference type="ChEBI" id="CHEBI:59789"/>
    </ligand>
</feature>
<reference evidence="9 10" key="1">
    <citation type="journal article" date="2016" name="Nat. Commun.">
        <title>Thousands of microbial genomes shed light on interconnected biogeochemical processes in an aquifer system.</title>
        <authorList>
            <person name="Anantharaman K."/>
            <person name="Brown C.T."/>
            <person name="Hug L.A."/>
            <person name="Sharon I."/>
            <person name="Castelle C.J."/>
            <person name="Probst A.J."/>
            <person name="Thomas B.C."/>
            <person name="Singh A."/>
            <person name="Wilkins M.J."/>
            <person name="Karaoz U."/>
            <person name="Brodie E.L."/>
            <person name="Williams K.H."/>
            <person name="Hubbard S.S."/>
            <person name="Banfield J.F."/>
        </authorList>
    </citation>
    <scope>NUCLEOTIDE SEQUENCE [LARGE SCALE GENOMIC DNA]</scope>
</reference>
<keyword evidence="4 8" id="KW-0808">Transferase</keyword>
<dbReference type="Gene3D" id="3.40.50.150">
    <property type="entry name" value="Vaccinia Virus protein VP39"/>
    <property type="match status" value="1"/>
</dbReference>
<keyword evidence="3 8" id="KW-0489">Methyltransferase</keyword>
<dbReference type="PANTHER" id="PTHR30481:SF3">
    <property type="entry name" value="DNA ADENINE METHYLASE"/>
    <property type="match status" value="1"/>
</dbReference>
<dbReference type="Pfam" id="PF02086">
    <property type="entry name" value="MethyltransfD12"/>
    <property type="match status" value="1"/>
</dbReference>
<evidence type="ECO:0000256" key="7">
    <source>
        <dbReference type="PIRSR" id="PIRSR000398-1"/>
    </source>
</evidence>
<dbReference type="GO" id="GO:0006298">
    <property type="term" value="P:mismatch repair"/>
    <property type="evidence" value="ECO:0007669"/>
    <property type="project" value="TreeGrafter"/>
</dbReference>
<evidence type="ECO:0000256" key="5">
    <source>
        <dbReference type="ARBA" id="ARBA00022691"/>
    </source>
</evidence>
<dbReference type="InterPro" id="IPR012263">
    <property type="entry name" value="M_m6A_EcoRV"/>
</dbReference>
<evidence type="ECO:0000313" key="9">
    <source>
        <dbReference type="EMBL" id="OGF08433.1"/>
    </source>
</evidence>
<dbReference type="InterPro" id="IPR012327">
    <property type="entry name" value="MeTrfase_D12"/>
</dbReference>
<dbReference type="EC" id="2.1.1.72" evidence="2 8"/>
<dbReference type="GO" id="GO:0043565">
    <property type="term" value="F:sequence-specific DNA binding"/>
    <property type="evidence" value="ECO:0007669"/>
    <property type="project" value="TreeGrafter"/>
</dbReference>
<comment type="similarity">
    <text evidence="1 8">Belongs to the N(4)/N(6)-methyltransferase family.</text>
</comment>
<dbReference type="InterPro" id="IPR023095">
    <property type="entry name" value="Ade_MeTrfase_dom_2"/>
</dbReference>